<evidence type="ECO:0000259" key="4">
    <source>
        <dbReference type="PROSITE" id="PS50111"/>
    </source>
</evidence>
<dbReference type="Proteomes" id="UP000295129">
    <property type="component" value="Unassembled WGS sequence"/>
</dbReference>
<reference evidence="5 6" key="1">
    <citation type="submission" date="2019-03" db="EMBL/GenBank/DDBJ databases">
        <title>Genomic Encyclopedia of Type Strains, Phase IV (KMG-IV): sequencing the most valuable type-strain genomes for metagenomic binning, comparative biology and taxonomic classification.</title>
        <authorList>
            <person name="Goeker M."/>
        </authorList>
    </citation>
    <scope>NUCLEOTIDE SEQUENCE [LARGE SCALE GENOMIC DNA]</scope>
    <source>
        <strain evidence="5 6">DSM 12121</strain>
    </source>
</reference>
<name>A0A4R6E682_9RHOO</name>
<keyword evidence="2" id="KW-1133">Transmembrane helix</keyword>
<keyword evidence="2" id="KW-0812">Transmembrane</keyword>
<feature type="domain" description="Methyl-accepting transducer" evidence="4">
    <location>
        <begin position="162"/>
        <end position="246"/>
    </location>
</feature>
<dbReference type="RefSeq" id="WP_133589976.1">
    <property type="nucleotide sequence ID" value="NZ_SNVV01000005.1"/>
</dbReference>
<dbReference type="GO" id="GO:0007165">
    <property type="term" value="P:signal transduction"/>
    <property type="evidence" value="ECO:0007669"/>
    <property type="project" value="UniProtKB-KW"/>
</dbReference>
<comment type="caution">
    <text evidence="5">The sequence shown here is derived from an EMBL/GenBank/DDBJ whole genome shotgun (WGS) entry which is preliminary data.</text>
</comment>
<dbReference type="GO" id="GO:0016020">
    <property type="term" value="C:membrane"/>
    <property type="evidence" value="ECO:0007669"/>
    <property type="project" value="InterPro"/>
</dbReference>
<evidence type="ECO:0000256" key="1">
    <source>
        <dbReference type="PROSITE-ProRule" id="PRU00284"/>
    </source>
</evidence>
<dbReference type="Pfam" id="PF00015">
    <property type="entry name" value="MCPsignal"/>
    <property type="match status" value="1"/>
</dbReference>
<feature type="chain" id="PRO_5020432192" evidence="3">
    <location>
        <begin position="31"/>
        <end position="329"/>
    </location>
</feature>
<feature type="transmembrane region" description="Helical" evidence="2">
    <location>
        <begin position="121"/>
        <end position="142"/>
    </location>
</feature>
<dbReference type="SUPFAM" id="SSF58104">
    <property type="entry name" value="Methyl-accepting chemotaxis protein (MCP) signaling domain"/>
    <property type="match status" value="1"/>
</dbReference>
<evidence type="ECO:0000313" key="6">
    <source>
        <dbReference type="Proteomes" id="UP000295129"/>
    </source>
</evidence>
<feature type="signal peptide" evidence="3">
    <location>
        <begin position="1"/>
        <end position="30"/>
    </location>
</feature>
<keyword evidence="1" id="KW-0807">Transducer</keyword>
<evidence type="ECO:0000256" key="3">
    <source>
        <dbReference type="SAM" id="SignalP"/>
    </source>
</evidence>
<organism evidence="5 6">
    <name type="scientific">Azoarcus indigens</name>
    <dbReference type="NCBI Taxonomy" id="29545"/>
    <lineage>
        <taxon>Bacteria</taxon>
        <taxon>Pseudomonadati</taxon>
        <taxon>Pseudomonadota</taxon>
        <taxon>Betaproteobacteria</taxon>
        <taxon>Rhodocyclales</taxon>
        <taxon>Zoogloeaceae</taxon>
        <taxon>Azoarcus</taxon>
    </lineage>
</organism>
<dbReference type="InterPro" id="IPR004089">
    <property type="entry name" value="MCPsignal_dom"/>
</dbReference>
<gene>
    <name evidence="5" type="ORF">C7389_10573</name>
</gene>
<dbReference type="AlphaFoldDB" id="A0A4R6E682"/>
<dbReference type="EMBL" id="SNVV01000005">
    <property type="protein sequence ID" value="TDN53400.1"/>
    <property type="molecule type" value="Genomic_DNA"/>
</dbReference>
<keyword evidence="6" id="KW-1185">Reference proteome</keyword>
<keyword evidence="2" id="KW-0472">Membrane</keyword>
<evidence type="ECO:0000256" key="2">
    <source>
        <dbReference type="SAM" id="Phobius"/>
    </source>
</evidence>
<evidence type="ECO:0000313" key="5">
    <source>
        <dbReference type="EMBL" id="TDN53400.1"/>
    </source>
</evidence>
<accession>A0A4R6E682</accession>
<keyword evidence="3" id="KW-0732">Signal</keyword>
<protein>
    <submittedName>
        <fullName evidence="5">Methyl-accepting chemotaxis protein (MCP) signaling protein</fullName>
    </submittedName>
</protein>
<sequence>MSAMAGLRVFHLPRLALGTALLLFCMAAAAEVRVAESATAASPCGAGSSACLTQSAHTAASAASGLTPADAPAAAVWRGTPLAGLAPLQPMMALDEAAPSLGGSMLPSGWLAEGVASPLPVLLPLALLGVLAIVAALGYAGWRRRRQAGNLPPLPLPAQGLVAAIGRSVEMADRQEQTLETRRAEIAGAAAELRELAAQTRLMALNARTEAACAGPGGLPMARAAERVDRLACQVARTADEIGQAIAVLDGEGGEPPETPGKARASEGWPAGIALARVHEAALATREQGGGSEVAARKLESVAHVIEQVGASLRQTAAVLDETIGQARH</sequence>
<dbReference type="Gene3D" id="1.10.287.950">
    <property type="entry name" value="Methyl-accepting chemotaxis protein"/>
    <property type="match status" value="1"/>
</dbReference>
<dbReference type="PROSITE" id="PS50111">
    <property type="entry name" value="CHEMOTAXIS_TRANSDUC_2"/>
    <property type="match status" value="1"/>
</dbReference>
<proteinExistence type="predicted"/>